<protein>
    <submittedName>
        <fullName evidence="1">Uncharacterized protein</fullName>
    </submittedName>
</protein>
<feature type="non-terminal residue" evidence="1">
    <location>
        <position position="1"/>
    </location>
</feature>
<evidence type="ECO:0000313" key="1">
    <source>
        <dbReference type="EMBL" id="TGL55907.1"/>
    </source>
</evidence>
<sequence>IKDSEEDYHINLFWYTKVHNANVNVATNDGNFYLDYDFGLFYNLVGISKRTKLITGNLYKPTDPKVSTKPELKKKREFNRENSDEFTGYQLLFGIFSYEKADTKKHIRLLPFAWFTWDEASEDKVVLLPPFFPIWLSYVSDDLEYKIIFPLYGKQKDQTSEIQSYLINGYIKEEYKENNRMERSYLWPIVNVYQSDINSGHRVLPFYIYNQTINDKNSKQNTYTLVSSYTEISNQNFNRKDFLLWPLWISYDSYQNKNQGSVTTFWFTPFLYRKVSDSHVKTNILWFIDWGFDSYKPIATQSPTVSSPETKKESLSHLLIFPIYYTNSSFSIIPLSFNFWSEAEFTTFTLFNYYNSKKEGHYYNFLYLLESENSATTYELRGFRDYFFSFKKQPNQINRMTLLWLGYDNTSSKKTINFFPIVRTTEEDEETSKLFGPFLYYISKSQEEVTELALAGVGYYHNETKSDNQHSTYVLLGSLYQEKTELERGFIKRGSLWGWLWEYQTEDNGYKKFSILKLFSYAQETDGTRKILGISI</sequence>
<organism evidence="1 2">
    <name type="scientific">Leptospira kemamanensis</name>
    <dbReference type="NCBI Taxonomy" id="2484942"/>
    <lineage>
        <taxon>Bacteria</taxon>
        <taxon>Pseudomonadati</taxon>
        <taxon>Spirochaetota</taxon>
        <taxon>Spirochaetia</taxon>
        <taxon>Leptospirales</taxon>
        <taxon>Leptospiraceae</taxon>
        <taxon>Leptospira</taxon>
    </lineage>
</organism>
<dbReference type="NCBIfam" id="NF047486">
    <property type="entry name" value="LA_1737_Cterm"/>
    <property type="match status" value="1"/>
</dbReference>
<dbReference type="RefSeq" id="WP_135617342.1">
    <property type="nucleotide sequence ID" value="NZ_RQGG01000007.1"/>
</dbReference>
<dbReference type="EMBL" id="RQGG01000007">
    <property type="protein sequence ID" value="TGL55907.1"/>
    <property type="molecule type" value="Genomic_DNA"/>
</dbReference>
<dbReference type="Proteomes" id="UP000297609">
    <property type="component" value="Unassembled WGS sequence"/>
</dbReference>
<gene>
    <name evidence="1" type="ORF">EHQ59_01240</name>
</gene>
<dbReference type="OrthoDB" id="341491at2"/>
<comment type="caution">
    <text evidence="1">The sequence shown here is derived from an EMBL/GenBank/DDBJ whole genome shotgun (WGS) entry which is preliminary data.</text>
</comment>
<keyword evidence="2" id="KW-1185">Reference proteome</keyword>
<accession>A0A4R9JWH8</accession>
<name>A0A4R9JWH8_9LEPT</name>
<dbReference type="AlphaFoldDB" id="A0A4R9JWH8"/>
<evidence type="ECO:0000313" key="2">
    <source>
        <dbReference type="Proteomes" id="UP000297609"/>
    </source>
</evidence>
<proteinExistence type="predicted"/>
<reference evidence="1" key="1">
    <citation type="journal article" date="2019" name="PLoS Negl. Trop. Dis.">
        <title>Revisiting the worldwide diversity of Leptospira species in the environment.</title>
        <authorList>
            <person name="Vincent A.T."/>
            <person name="Schiettekatte O."/>
            <person name="Bourhy P."/>
            <person name="Veyrier F.J."/>
            <person name="Picardeau M."/>
        </authorList>
    </citation>
    <scope>NUCLEOTIDE SEQUENCE [LARGE SCALE GENOMIC DNA]</scope>
    <source>
        <strain evidence="1">201702454</strain>
    </source>
</reference>